<name>G7IE10_MEDTR</name>
<evidence type="ECO:0000313" key="2">
    <source>
        <dbReference type="EnsemblPlants" id="AES62680"/>
    </source>
</evidence>
<proteinExistence type="predicted"/>
<gene>
    <name evidence="1" type="ordered locus">MTR_1g104830</name>
</gene>
<reference evidence="2" key="3">
    <citation type="submission" date="2015-04" db="UniProtKB">
        <authorList>
            <consortium name="EnsemblPlants"/>
        </authorList>
    </citation>
    <scope>IDENTIFICATION</scope>
    <source>
        <strain evidence="2">cv. Jemalong A17</strain>
    </source>
</reference>
<dbReference type="HOGENOM" id="CLU_2945135_0_0_1"/>
<dbReference type="Proteomes" id="UP000002051">
    <property type="component" value="Unassembled WGS sequence"/>
</dbReference>
<protein>
    <submittedName>
        <fullName evidence="1 2">Uncharacterized protein</fullName>
    </submittedName>
</protein>
<dbReference type="PaxDb" id="3880-AES62680"/>
<reference evidence="1 3" key="2">
    <citation type="journal article" date="2014" name="BMC Genomics">
        <title>An improved genome release (version Mt4.0) for the model legume Medicago truncatula.</title>
        <authorList>
            <person name="Tang H."/>
            <person name="Krishnakumar V."/>
            <person name="Bidwell S."/>
            <person name="Rosen B."/>
            <person name="Chan A."/>
            <person name="Zhou S."/>
            <person name="Gentzbittel L."/>
            <person name="Childs K.L."/>
            <person name="Yandell M."/>
            <person name="Gundlach H."/>
            <person name="Mayer K.F."/>
            <person name="Schwartz D.C."/>
            <person name="Town C.D."/>
        </authorList>
    </citation>
    <scope>GENOME REANNOTATION</scope>
    <source>
        <strain evidence="2 3">cv. Jemalong A17</strain>
    </source>
</reference>
<reference evidence="1 3" key="1">
    <citation type="journal article" date="2011" name="Nature">
        <title>The Medicago genome provides insight into the evolution of rhizobial symbioses.</title>
        <authorList>
            <person name="Young N.D."/>
            <person name="Debelle F."/>
            <person name="Oldroyd G.E."/>
            <person name="Geurts R."/>
            <person name="Cannon S.B."/>
            <person name="Udvardi M.K."/>
            <person name="Benedito V.A."/>
            <person name="Mayer K.F."/>
            <person name="Gouzy J."/>
            <person name="Schoof H."/>
            <person name="Van de Peer Y."/>
            <person name="Proost S."/>
            <person name="Cook D.R."/>
            <person name="Meyers B.C."/>
            <person name="Spannagl M."/>
            <person name="Cheung F."/>
            <person name="De Mita S."/>
            <person name="Krishnakumar V."/>
            <person name="Gundlach H."/>
            <person name="Zhou S."/>
            <person name="Mudge J."/>
            <person name="Bharti A.K."/>
            <person name="Murray J.D."/>
            <person name="Naoumkina M.A."/>
            <person name="Rosen B."/>
            <person name="Silverstein K.A."/>
            <person name="Tang H."/>
            <person name="Rombauts S."/>
            <person name="Zhao P.X."/>
            <person name="Zhou P."/>
            <person name="Barbe V."/>
            <person name="Bardou P."/>
            <person name="Bechner M."/>
            <person name="Bellec A."/>
            <person name="Berger A."/>
            <person name="Berges H."/>
            <person name="Bidwell S."/>
            <person name="Bisseling T."/>
            <person name="Choisne N."/>
            <person name="Couloux A."/>
            <person name="Denny R."/>
            <person name="Deshpande S."/>
            <person name="Dai X."/>
            <person name="Doyle J.J."/>
            <person name="Dudez A.M."/>
            <person name="Farmer A.D."/>
            <person name="Fouteau S."/>
            <person name="Franken C."/>
            <person name="Gibelin C."/>
            <person name="Gish J."/>
            <person name="Goldstein S."/>
            <person name="Gonzalez A.J."/>
            <person name="Green P.J."/>
            <person name="Hallab A."/>
            <person name="Hartog M."/>
            <person name="Hua A."/>
            <person name="Humphray S.J."/>
            <person name="Jeong D.H."/>
            <person name="Jing Y."/>
            <person name="Jocker A."/>
            <person name="Kenton S.M."/>
            <person name="Kim D.J."/>
            <person name="Klee K."/>
            <person name="Lai H."/>
            <person name="Lang C."/>
            <person name="Lin S."/>
            <person name="Macmil S.L."/>
            <person name="Magdelenat G."/>
            <person name="Matthews L."/>
            <person name="McCorrison J."/>
            <person name="Monaghan E.L."/>
            <person name="Mun J.H."/>
            <person name="Najar F.Z."/>
            <person name="Nicholson C."/>
            <person name="Noirot C."/>
            <person name="O'Bleness M."/>
            <person name="Paule C.R."/>
            <person name="Poulain J."/>
            <person name="Prion F."/>
            <person name="Qin B."/>
            <person name="Qu C."/>
            <person name="Retzel E.F."/>
            <person name="Riddle C."/>
            <person name="Sallet E."/>
            <person name="Samain S."/>
            <person name="Samson N."/>
            <person name="Sanders I."/>
            <person name="Saurat O."/>
            <person name="Scarpelli C."/>
            <person name="Schiex T."/>
            <person name="Segurens B."/>
            <person name="Severin A.J."/>
            <person name="Sherrier D.J."/>
            <person name="Shi R."/>
            <person name="Sims S."/>
            <person name="Singer S.R."/>
            <person name="Sinharoy S."/>
            <person name="Sterck L."/>
            <person name="Viollet A."/>
            <person name="Wang B.B."/>
            <person name="Wang K."/>
            <person name="Wang M."/>
            <person name="Wang X."/>
            <person name="Warfsmann J."/>
            <person name="Weissenbach J."/>
            <person name="White D.D."/>
            <person name="White J.D."/>
            <person name="Wiley G.B."/>
            <person name="Wincker P."/>
            <person name="Xing Y."/>
            <person name="Yang L."/>
            <person name="Yao Z."/>
            <person name="Ying F."/>
            <person name="Zhai J."/>
            <person name="Zhou L."/>
            <person name="Zuber A."/>
            <person name="Denarie J."/>
            <person name="Dixon R.A."/>
            <person name="May G.D."/>
            <person name="Schwartz D.C."/>
            <person name="Rogers J."/>
            <person name="Quetier F."/>
            <person name="Town C.D."/>
            <person name="Roe B.A."/>
        </authorList>
    </citation>
    <scope>NUCLEOTIDE SEQUENCE [LARGE SCALE GENOMIC DNA]</scope>
    <source>
        <strain evidence="1">A17</strain>
        <strain evidence="2 3">cv. Jemalong A17</strain>
    </source>
</reference>
<sequence>MTSCSPTISTTTKIQIKQITKRSFTTTMLTNGWRRILSKDWLTVAFHASAFASPLNHVYP</sequence>
<evidence type="ECO:0000313" key="1">
    <source>
        <dbReference type="EMBL" id="AES62680.1"/>
    </source>
</evidence>
<evidence type="ECO:0000313" key="3">
    <source>
        <dbReference type="Proteomes" id="UP000002051"/>
    </source>
</evidence>
<dbReference type="EMBL" id="CM001217">
    <property type="protein sequence ID" value="AES62680.1"/>
    <property type="molecule type" value="Genomic_DNA"/>
</dbReference>
<dbReference type="AlphaFoldDB" id="G7IE10"/>
<dbReference type="EnsemblPlants" id="AES62680">
    <property type="protein sequence ID" value="AES62680"/>
    <property type="gene ID" value="MTR_1g104830"/>
</dbReference>
<organism evidence="1 3">
    <name type="scientific">Medicago truncatula</name>
    <name type="common">Barrel medic</name>
    <name type="synonym">Medicago tribuloides</name>
    <dbReference type="NCBI Taxonomy" id="3880"/>
    <lineage>
        <taxon>Eukaryota</taxon>
        <taxon>Viridiplantae</taxon>
        <taxon>Streptophyta</taxon>
        <taxon>Embryophyta</taxon>
        <taxon>Tracheophyta</taxon>
        <taxon>Spermatophyta</taxon>
        <taxon>Magnoliopsida</taxon>
        <taxon>eudicotyledons</taxon>
        <taxon>Gunneridae</taxon>
        <taxon>Pentapetalae</taxon>
        <taxon>rosids</taxon>
        <taxon>fabids</taxon>
        <taxon>Fabales</taxon>
        <taxon>Fabaceae</taxon>
        <taxon>Papilionoideae</taxon>
        <taxon>50 kb inversion clade</taxon>
        <taxon>NPAAA clade</taxon>
        <taxon>Hologalegina</taxon>
        <taxon>IRL clade</taxon>
        <taxon>Trifolieae</taxon>
        <taxon>Medicago</taxon>
    </lineage>
</organism>
<accession>G7IE10</accession>
<keyword evidence="3" id="KW-1185">Reference proteome</keyword>